<comment type="caution">
    <text evidence="3">The sequence shown here is derived from an EMBL/GenBank/DDBJ whole genome shotgun (WGS) entry which is preliminary data.</text>
</comment>
<evidence type="ECO:0000259" key="2">
    <source>
        <dbReference type="Pfam" id="PF12146"/>
    </source>
</evidence>
<gene>
    <name evidence="3" type="ORF">FC91_GL000663</name>
</gene>
<dbReference type="SUPFAM" id="SSF53474">
    <property type="entry name" value="alpha/beta-Hydrolases"/>
    <property type="match status" value="1"/>
</dbReference>
<dbReference type="Pfam" id="PF12146">
    <property type="entry name" value="Hydrolase_4"/>
    <property type="match status" value="1"/>
</dbReference>
<dbReference type="InterPro" id="IPR052920">
    <property type="entry name" value="DNA-binding_regulatory"/>
</dbReference>
<accession>A0A0R1X6X4</accession>
<dbReference type="EMBL" id="AZFW01000103">
    <property type="protein sequence ID" value="KRM25745.1"/>
    <property type="molecule type" value="Genomic_DNA"/>
</dbReference>
<dbReference type="RefSeq" id="WP_027829740.1">
    <property type="nucleotide sequence ID" value="NZ_AZFW01000103.1"/>
</dbReference>
<dbReference type="Gene3D" id="3.40.50.1820">
    <property type="entry name" value="alpha/beta hydrolase"/>
    <property type="match status" value="1"/>
</dbReference>
<organism evidence="3 4">
    <name type="scientific">Schleiferilactobacillus harbinensis DSM 16991</name>
    <dbReference type="NCBI Taxonomy" id="1122147"/>
    <lineage>
        <taxon>Bacteria</taxon>
        <taxon>Bacillati</taxon>
        <taxon>Bacillota</taxon>
        <taxon>Bacilli</taxon>
        <taxon>Lactobacillales</taxon>
        <taxon>Lactobacillaceae</taxon>
        <taxon>Schleiferilactobacillus</taxon>
    </lineage>
</organism>
<sequence>MQEKRKKWSLRKKLTVIISILVVLFLVVLTGASLYMYNYGFVPGKKDFLSNKKDPVLDRNKRWLAATKKFTWHETAANSNLKLVADYVPAAKATKKTIVVAHGYMGKKEDMANYIRMFHTMGYNVLAPDDRGHGASQGNYAGYGWPDRLDYIKWVKQVIAKDGQQSKISLFGVSMGGATVMFMSGEKLPNQVKAIIEDCGYSSIHDELAYELKELFGLPPFPLINTVNIVAQIRAGYNFDDGDAPTALKKNTRPIFFIHGAKDTFVPTKMVYTNYKAAKQPKQLWVVPGAAHAQSWAKQPKEYQRKVTSFLNEYGQ</sequence>
<dbReference type="InterPro" id="IPR029058">
    <property type="entry name" value="AB_hydrolase_fold"/>
</dbReference>
<proteinExistence type="predicted"/>
<reference evidence="3 4" key="1">
    <citation type="journal article" date="2015" name="Genome Announc.">
        <title>Expanding the biotechnology potential of lactobacilli through comparative genomics of 213 strains and associated genera.</title>
        <authorList>
            <person name="Sun Z."/>
            <person name="Harris H.M."/>
            <person name="McCann A."/>
            <person name="Guo C."/>
            <person name="Argimon S."/>
            <person name="Zhang W."/>
            <person name="Yang X."/>
            <person name="Jeffery I.B."/>
            <person name="Cooney J.C."/>
            <person name="Kagawa T.F."/>
            <person name="Liu W."/>
            <person name="Song Y."/>
            <person name="Salvetti E."/>
            <person name="Wrobel A."/>
            <person name="Rasinkangas P."/>
            <person name="Parkhill J."/>
            <person name="Rea M.C."/>
            <person name="O'Sullivan O."/>
            <person name="Ritari J."/>
            <person name="Douillard F.P."/>
            <person name="Paul Ross R."/>
            <person name="Yang R."/>
            <person name="Briner A.E."/>
            <person name="Felis G.E."/>
            <person name="de Vos W.M."/>
            <person name="Barrangou R."/>
            <person name="Klaenhammer T.R."/>
            <person name="Caufield P.W."/>
            <person name="Cui Y."/>
            <person name="Zhang H."/>
            <person name="O'Toole P.W."/>
        </authorList>
    </citation>
    <scope>NUCLEOTIDE SEQUENCE [LARGE SCALE GENOMIC DNA]</scope>
    <source>
        <strain evidence="3 4">DSM 16991</strain>
    </source>
</reference>
<dbReference type="AlphaFoldDB" id="A0A0R1X6X4"/>
<evidence type="ECO:0000313" key="4">
    <source>
        <dbReference type="Proteomes" id="UP000050949"/>
    </source>
</evidence>
<dbReference type="PATRIC" id="fig|1122147.4.peg.685"/>
<keyword evidence="1" id="KW-0472">Membrane</keyword>
<keyword evidence="1" id="KW-1133">Transmembrane helix</keyword>
<feature type="domain" description="Serine aminopeptidase S33" evidence="2">
    <location>
        <begin position="94"/>
        <end position="197"/>
    </location>
</feature>
<dbReference type="Proteomes" id="UP000050949">
    <property type="component" value="Unassembled WGS sequence"/>
</dbReference>
<name>A0A0R1X6X4_9LACO</name>
<feature type="transmembrane region" description="Helical" evidence="1">
    <location>
        <begin position="14"/>
        <end position="37"/>
    </location>
</feature>
<dbReference type="InterPro" id="IPR022742">
    <property type="entry name" value="Hydrolase_4"/>
</dbReference>
<evidence type="ECO:0000256" key="1">
    <source>
        <dbReference type="SAM" id="Phobius"/>
    </source>
</evidence>
<dbReference type="PANTHER" id="PTHR43358">
    <property type="entry name" value="ALPHA/BETA-HYDROLASE"/>
    <property type="match status" value="1"/>
</dbReference>
<dbReference type="PANTHER" id="PTHR43358:SF4">
    <property type="entry name" value="ALPHA_BETA HYDROLASE FOLD-1 DOMAIN-CONTAINING PROTEIN"/>
    <property type="match status" value="1"/>
</dbReference>
<keyword evidence="1" id="KW-0812">Transmembrane</keyword>
<dbReference type="OrthoDB" id="9776685at2"/>
<dbReference type="eggNOG" id="COG1073">
    <property type="taxonomic scope" value="Bacteria"/>
</dbReference>
<protein>
    <recommendedName>
        <fullName evidence="2">Serine aminopeptidase S33 domain-containing protein</fullName>
    </recommendedName>
</protein>
<evidence type="ECO:0000313" key="3">
    <source>
        <dbReference type="EMBL" id="KRM25745.1"/>
    </source>
</evidence>